<reference evidence="1" key="1">
    <citation type="journal article" date="2015" name="Nature">
        <title>Complex archaea that bridge the gap between prokaryotes and eukaryotes.</title>
        <authorList>
            <person name="Spang A."/>
            <person name="Saw J.H."/>
            <person name="Jorgensen S.L."/>
            <person name="Zaremba-Niedzwiedzka K."/>
            <person name="Martijn J."/>
            <person name="Lind A.E."/>
            <person name="van Eijk R."/>
            <person name="Schleper C."/>
            <person name="Guy L."/>
            <person name="Ettema T.J."/>
        </authorList>
    </citation>
    <scope>NUCLEOTIDE SEQUENCE</scope>
</reference>
<name>A0A0F8ZJL9_9ZZZZ</name>
<evidence type="ECO:0000313" key="1">
    <source>
        <dbReference type="EMBL" id="KKK93998.1"/>
    </source>
</evidence>
<comment type="caution">
    <text evidence="1">The sequence shown here is derived from an EMBL/GenBank/DDBJ whole genome shotgun (WGS) entry which is preliminary data.</text>
</comment>
<gene>
    <name evidence="1" type="ORF">LCGC14_2687260</name>
</gene>
<dbReference type="EMBL" id="LAZR01047533">
    <property type="protein sequence ID" value="KKK93998.1"/>
    <property type="molecule type" value="Genomic_DNA"/>
</dbReference>
<proteinExistence type="predicted"/>
<accession>A0A0F8ZJL9</accession>
<organism evidence="1">
    <name type="scientific">marine sediment metagenome</name>
    <dbReference type="NCBI Taxonomy" id="412755"/>
    <lineage>
        <taxon>unclassified sequences</taxon>
        <taxon>metagenomes</taxon>
        <taxon>ecological metagenomes</taxon>
    </lineage>
</organism>
<sequence>MTECVSVSHRQTVEVVDNGHCPCIHGDYMCHSNCPYFTRCYLADDEELDVDSKPESQKPKS</sequence>
<protein>
    <submittedName>
        <fullName evidence="1">Uncharacterized protein</fullName>
    </submittedName>
</protein>
<dbReference type="AlphaFoldDB" id="A0A0F8ZJL9"/>